<dbReference type="KEGG" id="tpol:Mal48_15090"/>
<gene>
    <name evidence="2" type="ORF">Mal48_15090</name>
</gene>
<evidence type="ECO:0000313" key="2">
    <source>
        <dbReference type="EMBL" id="QDT32266.1"/>
    </source>
</evidence>
<name>A0A517QKV2_9PLAN</name>
<protein>
    <submittedName>
        <fullName evidence="2">Uncharacterized protein</fullName>
    </submittedName>
</protein>
<sequence>MQVGCVQLRDRVDECLITKQDKKLTEKAWRDHRHFWVDQPFLKDFRKGFKAGHTAGLDGEDCPPAIPPRYYWSAANSGPDAEMRTKAWFDGWWMGSVAASAEGLHNHRRVHVAPHIQASKAEPEIDWSKATEEMKDHLPLVPIPEVPMEETPQELNDKPPVAPPLVPPAVPPTKEPPKKDPAKEYNPRVTRPELYLPIQ</sequence>
<feature type="region of interest" description="Disordered" evidence="1">
    <location>
        <begin position="147"/>
        <end position="199"/>
    </location>
</feature>
<accession>A0A517QKV2</accession>
<dbReference type="Proteomes" id="UP000315724">
    <property type="component" value="Chromosome"/>
</dbReference>
<proteinExistence type="predicted"/>
<feature type="compositionally biased region" description="Basic and acidic residues" evidence="1">
    <location>
        <begin position="175"/>
        <end position="186"/>
    </location>
</feature>
<evidence type="ECO:0000256" key="1">
    <source>
        <dbReference type="SAM" id="MobiDB-lite"/>
    </source>
</evidence>
<keyword evidence="3" id="KW-1185">Reference proteome</keyword>
<dbReference type="AlphaFoldDB" id="A0A517QKV2"/>
<feature type="compositionally biased region" description="Pro residues" evidence="1">
    <location>
        <begin position="160"/>
        <end position="174"/>
    </location>
</feature>
<dbReference type="EMBL" id="CP036267">
    <property type="protein sequence ID" value="QDT32266.1"/>
    <property type="molecule type" value="Genomic_DNA"/>
</dbReference>
<evidence type="ECO:0000313" key="3">
    <source>
        <dbReference type="Proteomes" id="UP000315724"/>
    </source>
</evidence>
<organism evidence="2 3">
    <name type="scientific">Thalassoglobus polymorphus</name>
    <dbReference type="NCBI Taxonomy" id="2527994"/>
    <lineage>
        <taxon>Bacteria</taxon>
        <taxon>Pseudomonadati</taxon>
        <taxon>Planctomycetota</taxon>
        <taxon>Planctomycetia</taxon>
        <taxon>Planctomycetales</taxon>
        <taxon>Planctomycetaceae</taxon>
        <taxon>Thalassoglobus</taxon>
    </lineage>
</organism>
<reference evidence="2 3" key="1">
    <citation type="submission" date="2019-02" db="EMBL/GenBank/DDBJ databases">
        <title>Deep-cultivation of Planctomycetes and their phenomic and genomic characterization uncovers novel biology.</title>
        <authorList>
            <person name="Wiegand S."/>
            <person name="Jogler M."/>
            <person name="Boedeker C."/>
            <person name="Pinto D."/>
            <person name="Vollmers J."/>
            <person name="Rivas-Marin E."/>
            <person name="Kohn T."/>
            <person name="Peeters S.H."/>
            <person name="Heuer A."/>
            <person name="Rast P."/>
            <person name="Oberbeckmann S."/>
            <person name="Bunk B."/>
            <person name="Jeske O."/>
            <person name="Meyerdierks A."/>
            <person name="Storesund J.E."/>
            <person name="Kallscheuer N."/>
            <person name="Luecker S."/>
            <person name="Lage O.M."/>
            <person name="Pohl T."/>
            <person name="Merkel B.J."/>
            <person name="Hornburger P."/>
            <person name="Mueller R.-W."/>
            <person name="Bruemmer F."/>
            <person name="Labrenz M."/>
            <person name="Spormann A.M."/>
            <person name="Op den Camp H."/>
            <person name="Overmann J."/>
            <person name="Amann R."/>
            <person name="Jetten M.S.M."/>
            <person name="Mascher T."/>
            <person name="Medema M.H."/>
            <person name="Devos D.P."/>
            <person name="Kaster A.-K."/>
            <person name="Ovreas L."/>
            <person name="Rohde M."/>
            <person name="Galperin M.Y."/>
            <person name="Jogler C."/>
        </authorList>
    </citation>
    <scope>NUCLEOTIDE SEQUENCE [LARGE SCALE GENOMIC DNA]</scope>
    <source>
        <strain evidence="2 3">Mal48</strain>
    </source>
</reference>